<keyword evidence="7" id="KW-0496">Mitochondrion</keyword>
<accession>A0A3P3YPI7</accession>
<reference evidence="7 8" key="1">
    <citation type="submission" date="2018-03" db="EMBL/GenBank/DDBJ databases">
        <authorList>
            <person name="Fogelqvist J."/>
        </authorList>
    </citation>
    <scope>NUCLEOTIDE SEQUENCE [LARGE SCALE GENOMIC DNA]</scope>
</reference>
<dbReference type="GO" id="GO:0008270">
    <property type="term" value="F:zinc ion binding"/>
    <property type="evidence" value="ECO:0007669"/>
    <property type="project" value="UniProtKB-KW"/>
</dbReference>
<dbReference type="GO" id="GO:0044183">
    <property type="term" value="F:protein folding chaperone"/>
    <property type="evidence" value="ECO:0007669"/>
    <property type="project" value="TreeGrafter"/>
</dbReference>
<dbReference type="EMBL" id="OVEO01000020">
    <property type="protein sequence ID" value="SPR02125.1"/>
    <property type="molecule type" value="Genomic_DNA"/>
</dbReference>
<organism evidence="7 8">
    <name type="scientific">Plasmodiophora brassicae</name>
    <name type="common">Clubroot disease agent</name>
    <dbReference type="NCBI Taxonomy" id="37360"/>
    <lineage>
        <taxon>Eukaryota</taxon>
        <taxon>Sar</taxon>
        <taxon>Rhizaria</taxon>
        <taxon>Endomyxa</taxon>
        <taxon>Phytomyxea</taxon>
        <taxon>Plasmodiophorida</taxon>
        <taxon>Plasmodiophoridae</taxon>
        <taxon>Plasmodiophora</taxon>
    </lineage>
</organism>
<keyword evidence="2" id="KW-0175">Coiled coil</keyword>
<dbReference type="Pfam" id="PF00642">
    <property type="entry name" value="zf-CCCH"/>
    <property type="match status" value="1"/>
</dbReference>
<dbReference type="Gene3D" id="2.60.40.10">
    <property type="entry name" value="Immunoglobulins"/>
    <property type="match status" value="1"/>
</dbReference>
<dbReference type="GO" id="GO:0005634">
    <property type="term" value="C:nucleus"/>
    <property type="evidence" value="ECO:0007669"/>
    <property type="project" value="TreeGrafter"/>
</dbReference>
<dbReference type="SMART" id="SM00356">
    <property type="entry name" value="ZnF_C3H1"/>
    <property type="match status" value="1"/>
</dbReference>
<dbReference type="PANTHER" id="PTHR43948:SF14">
    <property type="entry name" value="PROTEIN DNAJ, PUTATIVE-RELATED"/>
    <property type="match status" value="1"/>
</dbReference>
<dbReference type="PRINTS" id="PR00625">
    <property type="entry name" value="JDOMAIN"/>
</dbReference>
<evidence type="ECO:0000259" key="6">
    <source>
        <dbReference type="PROSITE" id="PS50853"/>
    </source>
</evidence>
<dbReference type="InterPro" id="IPR036869">
    <property type="entry name" value="J_dom_sf"/>
</dbReference>
<feature type="compositionally biased region" description="Basic residues" evidence="3">
    <location>
        <begin position="257"/>
        <end position="275"/>
    </location>
</feature>
<dbReference type="InterPro" id="IPR001623">
    <property type="entry name" value="DnaJ_domain"/>
</dbReference>
<feature type="domain" description="Fibronectin type-III" evidence="6">
    <location>
        <begin position="144"/>
        <end position="233"/>
    </location>
</feature>
<dbReference type="SUPFAM" id="SSF46565">
    <property type="entry name" value="Chaperone J-domain"/>
    <property type="match status" value="1"/>
</dbReference>
<dbReference type="InterPro" id="IPR003961">
    <property type="entry name" value="FN3_dom"/>
</dbReference>
<feature type="domain" description="J" evidence="4">
    <location>
        <begin position="9"/>
        <end position="82"/>
    </location>
</feature>
<dbReference type="InterPro" id="IPR036116">
    <property type="entry name" value="FN3_sf"/>
</dbReference>
<evidence type="ECO:0008006" key="9">
    <source>
        <dbReference type="Google" id="ProtNLM"/>
    </source>
</evidence>
<feature type="region of interest" description="Disordered" evidence="3">
    <location>
        <begin position="344"/>
        <end position="381"/>
    </location>
</feature>
<dbReference type="InterPro" id="IPR000571">
    <property type="entry name" value="Znf_CCCH"/>
</dbReference>
<dbReference type="CDD" id="cd06257">
    <property type="entry name" value="DnaJ"/>
    <property type="match status" value="1"/>
</dbReference>
<feature type="region of interest" description="Disordered" evidence="3">
    <location>
        <begin position="230"/>
        <end position="303"/>
    </location>
</feature>
<dbReference type="PROSITE" id="PS50103">
    <property type="entry name" value="ZF_C3H1"/>
    <property type="match status" value="1"/>
</dbReference>
<dbReference type="GO" id="GO:0005737">
    <property type="term" value="C:cytoplasm"/>
    <property type="evidence" value="ECO:0007669"/>
    <property type="project" value="TreeGrafter"/>
</dbReference>
<dbReference type="InterPro" id="IPR013783">
    <property type="entry name" value="Ig-like_fold"/>
</dbReference>
<dbReference type="SUPFAM" id="SSF49265">
    <property type="entry name" value="Fibronectin type III"/>
    <property type="match status" value="1"/>
</dbReference>
<keyword evidence="1" id="KW-0863">Zinc-finger</keyword>
<proteinExistence type="predicted"/>
<name>A0A3P3YPI7_PLABS</name>
<evidence type="ECO:0000313" key="8">
    <source>
        <dbReference type="Proteomes" id="UP000290189"/>
    </source>
</evidence>
<feature type="coiled-coil region" evidence="2">
    <location>
        <begin position="306"/>
        <end position="340"/>
    </location>
</feature>
<sequence length="407" mass="45309">MSSAARRDAHLATLGLGAGASAAAIRRAYRDLAVQWHPDKNPAPEATARFQAISHSYAALTADPDDVSDGDDDFDDDFDDLARYMDLFNDLFAYSSFVFGPAPRFFFEDGAFAAGDTDDDLAFDDEYGDDDDNDDFIVNPTTPSQEGVRVVDVDDKSATVDWRHMMAPDATYRLEVSSPMAGLAWALAYIGTATRYRVRQLQPGTEYEIRIAVQVDDVWSPWSAVLRATTTGTTGRKRHPHIQSNVEIQFAAESAPRNKKQRPRRKPKKRPTKQKPVREGGPATVATPPPAADVADDDDDERQRRLAEQIAYELELERRAEEIERERAEVERRLLDEYARAMADRDSVHAQGPRNVRPAPRGARDSAPRANRPPSSTTPCRFFQRGACTAATCRFLHVPGPGRGTHY</sequence>
<dbReference type="PROSITE" id="PS50076">
    <property type="entry name" value="DNAJ_2"/>
    <property type="match status" value="1"/>
</dbReference>
<dbReference type="Pfam" id="PF00226">
    <property type="entry name" value="DnaJ"/>
    <property type="match status" value="1"/>
</dbReference>
<evidence type="ECO:0000259" key="4">
    <source>
        <dbReference type="PROSITE" id="PS50076"/>
    </source>
</evidence>
<feature type="zinc finger region" description="C3H1-type" evidence="1">
    <location>
        <begin position="374"/>
        <end position="400"/>
    </location>
</feature>
<evidence type="ECO:0000259" key="5">
    <source>
        <dbReference type="PROSITE" id="PS50103"/>
    </source>
</evidence>
<evidence type="ECO:0000256" key="1">
    <source>
        <dbReference type="PROSITE-ProRule" id="PRU00723"/>
    </source>
</evidence>
<dbReference type="PROSITE" id="PS50853">
    <property type="entry name" value="FN3"/>
    <property type="match status" value="1"/>
</dbReference>
<keyword evidence="1" id="KW-0862">Zinc</keyword>
<evidence type="ECO:0000313" key="7">
    <source>
        <dbReference type="EMBL" id="SPR02125.1"/>
    </source>
</evidence>
<evidence type="ECO:0000256" key="3">
    <source>
        <dbReference type="SAM" id="MobiDB-lite"/>
    </source>
</evidence>
<dbReference type="SMART" id="SM00271">
    <property type="entry name" value="DnaJ"/>
    <property type="match status" value="1"/>
</dbReference>
<feature type="domain" description="C3H1-type" evidence="5">
    <location>
        <begin position="374"/>
        <end position="400"/>
    </location>
</feature>
<dbReference type="AlphaFoldDB" id="A0A3P3YPI7"/>
<dbReference type="CDD" id="cd00063">
    <property type="entry name" value="FN3"/>
    <property type="match status" value="1"/>
</dbReference>
<protein>
    <recommendedName>
        <fullName evidence="9">J domain-containing protein</fullName>
    </recommendedName>
</protein>
<dbReference type="PANTHER" id="PTHR43948">
    <property type="entry name" value="DNAJ HOMOLOG SUBFAMILY B"/>
    <property type="match status" value="1"/>
</dbReference>
<geneLocation type="mitochondrion" evidence="7"/>
<evidence type="ECO:0000256" key="2">
    <source>
        <dbReference type="SAM" id="Coils"/>
    </source>
</evidence>
<dbReference type="Gene3D" id="1.10.287.110">
    <property type="entry name" value="DnaJ domain"/>
    <property type="match status" value="1"/>
</dbReference>
<dbReference type="Proteomes" id="UP000290189">
    <property type="component" value="Unassembled WGS sequence"/>
</dbReference>
<keyword evidence="1" id="KW-0479">Metal-binding</keyword>
<dbReference type="SMART" id="SM00060">
    <property type="entry name" value="FN3"/>
    <property type="match status" value="1"/>
</dbReference>
<dbReference type="GO" id="GO:0051087">
    <property type="term" value="F:protein-folding chaperone binding"/>
    <property type="evidence" value="ECO:0007669"/>
    <property type="project" value="TreeGrafter"/>
</dbReference>
<dbReference type="Pfam" id="PF00041">
    <property type="entry name" value="fn3"/>
    <property type="match status" value="1"/>
</dbReference>
<gene>
    <name evidence="7" type="ORF">PLBR_LOCUS9340</name>
</gene>
<dbReference type="GO" id="GO:0051082">
    <property type="term" value="F:unfolded protein binding"/>
    <property type="evidence" value="ECO:0007669"/>
    <property type="project" value="TreeGrafter"/>
</dbReference>